<sequence>MARLSDSIEEFIKSMMDDYDERVELQRNELANYFQCAPSQINYVLATRFSPERGYLVESKRGGGGYIRLIRIDLDKRDHLMGLVEEKLGKGEISARDAASLIAGLKESGLIDEKQEKIMEAAVSDKAIRIPAAVKDRLRAGILREMLLALLSEEE</sequence>
<dbReference type="Proteomes" id="UP000617951">
    <property type="component" value="Unassembled WGS sequence"/>
</dbReference>
<name>A0A926HVV3_9FIRM</name>
<dbReference type="RefSeq" id="WP_249279308.1">
    <property type="nucleotide sequence ID" value="NZ_JACRSS010000001.1"/>
</dbReference>
<reference evidence="3" key="1">
    <citation type="submission" date="2020-08" db="EMBL/GenBank/DDBJ databases">
        <title>Genome public.</title>
        <authorList>
            <person name="Liu C."/>
            <person name="Sun Q."/>
        </authorList>
    </citation>
    <scope>NUCLEOTIDE SEQUENCE</scope>
    <source>
        <strain evidence="3">NSJ-63</strain>
    </source>
</reference>
<organism evidence="3 4">
    <name type="scientific">Guopingia tenuis</name>
    <dbReference type="NCBI Taxonomy" id="2763656"/>
    <lineage>
        <taxon>Bacteria</taxon>
        <taxon>Bacillati</taxon>
        <taxon>Bacillota</taxon>
        <taxon>Clostridia</taxon>
        <taxon>Christensenellales</taxon>
        <taxon>Christensenellaceae</taxon>
        <taxon>Guopingia</taxon>
    </lineage>
</organism>
<dbReference type="Gene3D" id="1.10.1200.150">
    <property type="entry name" value="Transcriptional regulator CtsR, C-terminal domain"/>
    <property type="match status" value="1"/>
</dbReference>
<evidence type="ECO:0000259" key="2">
    <source>
        <dbReference type="Pfam" id="PF17727"/>
    </source>
</evidence>
<dbReference type="EMBL" id="JACRSS010000001">
    <property type="protein sequence ID" value="MBC8537380.1"/>
    <property type="molecule type" value="Genomic_DNA"/>
</dbReference>
<keyword evidence="4" id="KW-1185">Reference proteome</keyword>
<gene>
    <name evidence="3" type="ORF">H8693_00325</name>
</gene>
<protein>
    <submittedName>
        <fullName evidence="3">CtsR family transcriptional regulator</fullName>
    </submittedName>
</protein>
<comment type="caution">
    <text evidence="3">The sequence shown here is derived from an EMBL/GenBank/DDBJ whole genome shotgun (WGS) entry which is preliminary data.</text>
</comment>
<dbReference type="Pfam" id="PF17727">
    <property type="entry name" value="CtsR_C"/>
    <property type="match status" value="1"/>
</dbReference>
<dbReference type="InterPro" id="IPR040465">
    <property type="entry name" value="CtsR_N"/>
</dbReference>
<feature type="domain" description="CtsR C-terminal dimerization" evidence="2">
    <location>
        <begin position="78"/>
        <end position="147"/>
    </location>
</feature>
<dbReference type="AlphaFoldDB" id="A0A926HVV3"/>
<accession>A0A926HVV3</accession>
<dbReference type="Gene3D" id="3.30.56.130">
    <property type="entry name" value="Transcriptional regulator CtsR, winged HTH domain"/>
    <property type="match status" value="1"/>
</dbReference>
<dbReference type="InterPro" id="IPR041902">
    <property type="entry name" value="CtsR_N_sf"/>
</dbReference>
<evidence type="ECO:0000313" key="4">
    <source>
        <dbReference type="Proteomes" id="UP000617951"/>
    </source>
</evidence>
<proteinExistence type="predicted"/>
<dbReference type="Pfam" id="PF05848">
    <property type="entry name" value="CtsR"/>
    <property type="match status" value="1"/>
</dbReference>
<evidence type="ECO:0000259" key="1">
    <source>
        <dbReference type="Pfam" id="PF05848"/>
    </source>
</evidence>
<dbReference type="InterPro" id="IPR041473">
    <property type="entry name" value="CtsR_C"/>
</dbReference>
<dbReference type="InterPro" id="IPR041908">
    <property type="entry name" value="CtsR_C_sf"/>
</dbReference>
<feature type="domain" description="CtsR N-terminal HTH" evidence="1">
    <location>
        <begin position="3"/>
        <end position="72"/>
    </location>
</feature>
<evidence type="ECO:0000313" key="3">
    <source>
        <dbReference type="EMBL" id="MBC8537380.1"/>
    </source>
</evidence>